<dbReference type="EnsemblMetazoa" id="BGLB031866-RA">
    <property type="protein sequence ID" value="BGLB031866-PA"/>
    <property type="gene ID" value="BGLB031866"/>
</dbReference>
<sequence length="223" mass="24084">MAPTMVQVDSQSRGTMDRVPVSSAPLKSNVVSPRDPVDIFISLDDDNSCETYFCSRDTCPSVRSVLPEASEVFREALDKLKLETSDSENKSSEKNQVKSQSASVSSSSSSKVKSSSPVKSSFFPNILPSFMSSKSSEASGNKLLKPNKASGSRRPASFGGADLVKPRTARRASHCDKRVSWADEKGSDRQLISVRLIRPRISADINLAINSPPGQSILRNTGT</sequence>
<dbReference type="OrthoDB" id="6114936at2759"/>
<dbReference type="RefSeq" id="XP_013087140.2">
    <property type="nucleotide sequence ID" value="XM_013231686.2"/>
</dbReference>
<organism evidence="2 3">
    <name type="scientific">Biomphalaria glabrata</name>
    <name type="common">Bloodfluke planorb</name>
    <name type="synonym">Freshwater snail</name>
    <dbReference type="NCBI Taxonomy" id="6526"/>
    <lineage>
        <taxon>Eukaryota</taxon>
        <taxon>Metazoa</taxon>
        <taxon>Spiralia</taxon>
        <taxon>Lophotrochozoa</taxon>
        <taxon>Mollusca</taxon>
        <taxon>Gastropoda</taxon>
        <taxon>Heterobranchia</taxon>
        <taxon>Euthyneura</taxon>
        <taxon>Panpulmonata</taxon>
        <taxon>Hygrophila</taxon>
        <taxon>Lymnaeoidea</taxon>
        <taxon>Planorbidae</taxon>
        <taxon>Biomphalaria</taxon>
    </lineage>
</organism>
<evidence type="ECO:0000313" key="3">
    <source>
        <dbReference type="Proteomes" id="UP000076420"/>
    </source>
</evidence>
<feature type="region of interest" description="Disordered" evidence="1">
    <location>
        <begin position="84"/>
        <end position="119"/>
    </location>
</feature>
<protein>
    <submittedName>
        <fullName evidence="2">Uncharacterized protein</fullName>
    </submittedName>
</protein>
<feature type="compositionally biased region" description="Low complexity" evidence="1">
    <location>
        <begin position="97"/>
        <end position="119"/>
    </location>
</feature>
<gene>
    <name evidence="2" type="primary">106071545</name>
</gene>
<feature type="region of interest" description="Disordered" evidence="1">
    <location>
        <begin position="1"/>
        <end position="29"/>
    </location>
</feature>
<feature type="region of interest" description="Disordered" evidence="1">
    <location>
        <begin position="133"/>
        <end position="171"/>
    </location>
</feature>
<dbReference type="Proteomes" id="UP000076420">
    <property type="component" value="Unassembled WGS sequence"/>
</dbReference>
<accession>A0A2C9LK68</accession>
<proteinExistence type="predicted"/>
<reference evidence="2" key="1">
    <citation type="submission" date="2020-05" db="UniProtKB">
        <authorList>
            <consortium name="EnsemblMetazoa"/>
        </authorList>
    </citation>
    <scope>IDENTIFICATION</scope>
    <source>
        <strain evidence="2">BB02</strain>
    </source>
</reference>
<evidence type="ECO:0000256" key="1">
    <source>
        <dbReference type="SAM" id="MobiDB-lite"/>
    </source>
</evidence>
<dbReference type="VEuPathDB" id="VectorBase:BGLB031866"/>
<name>A0A2C9LK68_BIOGL</name>
<evidence type="ECO:0000313" key="2">
    <source>
        <dbReference type="EnsemblMetazoa" id="BGLB031866-PA"/>
    </source>
</evidence>
<dbReference type="KEGG" id="bgt:106071545"/>
<dbReference type="VEuPathDB" id="VectorBase:BGLAX_033009"/>
<dbReference type="AlphaFoldDB" id="A0A2C9LK68"/>
<feature type="compositionally biased region" description="Basic and acidic residues" evidence="1">
    <location>
        <begin position="84"/>
        <end position="96"/>
    </location>
</feature>